<sequence length="128" mass="15549">MYLEQRVEQLEQLTVDHGRQIESIAKGLAELTIDVKSNRQETLRGFEEVRQQFKQVDQRFDQVDQRFEQVDQRFEQVDRRFEQVDQRFEQVDRRFDQVEEQFKAVHAQLADIRQVQTLILTILQEKLK</sequence>
<gene>
    <name evidence="1" type="ORF">BLX24_15290</name>
</gene>
<proteinExistence type="predicted"/>
<evidence type="ECO:0000313" key="1">
    <source>
        <dbReference type="EMBL" id="OIN58355.1"/>
    </source>
</evidence>
<name>A0A1S2VJE5_9BACT</name>
<dbReference type="RefSeq" id="WP_143092694.1">
    <property type="nucleotide sequence ID" value="NZ_MORL01000007.1"/>
</dbReference>
<reference evidence="1 2" key="1">
    <citation type="submission" date="2016-10" db="EMBL/GenBank/DDBJ databases">
        <title>Arsenicibacter rosenii gen. nov., sp. nov., an efficient arsenic-methylating bacterium isolated from an arsenic-contaminated paddy soil.</title>
        <authorList>
            <person name="Huang K."/>
        </authorList>
    </citation>
    <scope>NUCLEOTIDE SEQUENCE [LARGE SCALE GENOMIC DNA]</scope>
    <source>
        <strain evidence="1 2">SM-1</strain>
    </source>
</reference>
<comment type="caution">
    <text evidence="1">The sequence shown here is derived from an EMBL/GenBank/DDBJ whole genome shotgun (WGS) entry which is preliminary data.</text>
</comment>
<protein>
    <recommendedName>
        <fullName evidence="3">t-SNARE coiled-coil homology domain-containing protein</fullName>
    </recommendedName>
</protein>
<dbReference type="Gene3D" id="6.10.250.2540">
    <property type="match status" value="2"/>
</dbReference>
<organism evidence="1 2">
    <name type="scientific">Arsenicibacter rosenii</name>
    <dbReference type="NCBI Taxonomy" id="1750698"/>
    <lineage>
        <taxon>Bacteria</taxon>
        <taxon>Pseudomonadati</taxon>
        <taxon>Bacteroidota</taxon>
        <taxon>Cytophagia</taxon>
        <taxon>Cytophagales</taxon>
        <taxon>Spirosomataceae</taxon>
        <taxon>Arsenicibacter</taxon>
    </lineage>
</organism>
<evidence type="ECO:0008006" key="3">
    <source>
        <dbReference type="Google" id="ProtNLM"/>
    </source>
</evidence>
<dbReference type="AlphaFoldDB" id="A0A1S2VJE5"/>
<evidence type="ECO:0000313" key="2">
    <source>
        <dbReference type="Proteomes" id="UP000181790"/>
    </source>
</evidence>
<dbReference type="EMBL" id="MORL01000007">
    <property type="protein sequence ID" value="OIN58355.1"/>
    <property type="molecule type" value="Genomic_DNA"/>
</dbReference>
<keyword evidence="2" id="KW-1185">Reference proteome</keyword>
<dbReference type="SUPFAM" id="SSF57997">
    <property type="entry name" value="Tropomyosin"/>
    <property type="match status" value="1"/>
</dbReference>
<dbReference type="OrthoDB" id="965621at2"/>
<accession>A0A1S2VJE5</accession>
<dbReference type="Proteomes" id="UP000181790">
    <property type="component" value="Unassembled WGS sequence"/>
</dbReference>